<gene>
    <name evidence="8" type="ORF">NNL38_21230</name>
</gene>
<evidence type="ECO:0000256" key="5">
    <source>
        <dbReference type="ARBA" id="ARBA00022989"/>
    </source>
</evidence>
<feature type="transmembrane region" description="Helical" evidence="7">
    <location>
        <begin position="45"/>
        <end position="66"/>
    </location>
</feature>
<evidence type="ECO:0000256" key="2">
    <source>
        <dbReference type="ARBA" id="ARBA00022448"/>
    </source>
</evidence>
<evidence type="ECO:0000256" key="3">
    <source>
        <dbReference type="ARBA" id="ARBA00022475"/>
    </source>
</evidence>
<proteinExistence type="predicted"/>
<evidence type="ECO:0000256" key="7">
    <source>
        <dbReference type="SAM" id="Phobius"/>
    </source>
</evidence>
<dbReference type="PANTHER" id="PTHR30047:SF11">
    <property type="entry name" value="L-CARNITINE_GAMMA-BUTYROBETAINE ANTIPORTER"/>
    <property type="match status" value="1"/>
</dbReference>
<protein>
    <submittedName>
        <fullName evidence="8">BCCT family transporter</fullName>
    </submittedName>
</protein>
<feature type="transmembrane region" description="Helical" evidence="7">
    <location>
        <begin position="343"/>
        <end position="369"/>
    </location>
</feature>
<sequence>MKNLRALTFYPAFICMLITVYFTVQDKAFFIETTSAINNLIIDDLSWLFSLSAVLAVMLVVYVFFAPISRVKIGGEDATPILSPFKWFAVSLTTVIAMGILFWSVAEPIVHYYNPPAYLNIEPHSAAAVRFSMSTIFVHWTITPYCIYTVSSLVFALALYNLKMKFSIGSMLRPFVGKLIDGPVGDAIDGLALFAVVMGMSATLTSGILVIGDGLTGTLGMATSPVMYGGIALVIIGTALFSASTGLHRGIQILSRINTWFYFGAIAFIFLLGPTSYILSLGVETFGIYLSEFFQRNMVTGASGNSQWPGWWTVAFFASWFAWAPLTSLFLGKIARGYTVRQFIIVNVMLPCLFGFFWFSTFSGTSIYLDDLLDGELYRAYQETGFASVIYVLFDQFPLSSIVSTLFVLVCFITFITAADSNTDAIGGLCTEGTDAEHLTSPLWIKAFWGLSIAFVAWISASYIGVDAVKMLFNLAGLPGMLIVIGAGLSLIKLISMVKVVDGKAILEPASETDSAPDSPRNFFSILGK</sequence>
<feature type="transmembrane region" description="Helical" evidence="7">
    <location>
        <begin position="191"/>
        <end position="211"/>
    </location>
</feature>
<dbReference type="Pfam" id="PF02028">
    <property type="entry name" value="BCCT"/>
    <property type="match status" value="1"/>
</dbReference>
<evidence type="ECO:0000313" key="8">
    <source>
        <dbReference type="EMBL" id="UTV29543.1"/>
    </source>
</evidence>
<dbReference type="PANTHER" id="PTHR30047">
    <property type="entry name" value="HIGH-AFFINITY CHOLINE TRANSPORT PROTEIN-RELATED"/>
    <property type="match status" value="1"/>
</dbReference>
<dbReference type="Proteomes" id="UP001057998">
    <property type="component" value="Chromosome 2"/>
</dbReference>
<dbReference type="InterPro" id="IPR000060">
    <property type="entry name" value="BCCT_transptr"/>
</dbReference>
<dbReference type="RefSeq" id="WP_255390861.1">
    <property type="nucleotide sequence ID" value="NZ_CP101509.1"/>
</dbReference>
<feature type="transmembrane region" description="Helical" evidence="7">
    <location>
        <begin position="87"/>
        <end position="106"/>
    </location>
</feature>
<feature type="transmembrane region" description="Helical" evidence="7">
    <location>
        <begin position="260"/>
        <end position="290"/>
    </location>
</feature>
<accession>A0ABY5GJP1</accession>
<evidence type="ECO:0000256" key="4">
    <source>
        <dbReference type="ARBA" id="ARBA00022692"/>
    </source>
</evidence>
<keyword evidence="9" id="KW-1185">Reference proteome</keyword>
<feature type="transmembrane region" description="Helical" evidence="7">
    <location>
        <begin position="310"/>
        <end position="331"/>
    </location>
</feature>
<keyword evidence="6 7" id="KW-0472">Membrane</keyword>
<evidence type="ECO:0000256" key="1">
    <source>
        <dbReference type="ARBA" id="ARBA00004651"/>
    </source>
</evidence>
<feature type="transmembrane region" description="Helical" evidence="7">
    <location>
        <begin position="389"/>
        <end position="416"/>
    </location>
</feature>
<feature type="transmembrane region" description="Helical" evidence="7">
    <location>
        <begin position="472"/>
        <end position="492"/>
    </location>
</feature>
<name>A0ABY5GJP1_9GAMM</name>
<feature type="transmembrane region" description="Helical" evidence="7">
    <location>
        <begin position="7"/>
        <end position="25"/>
    </location>
</feature>
<organism evidence="8 9">
    <name type="scientific">Photobacterium atrarenae</name>
    <dbReference type="NCBI Taxonomy" id="865757"/>
    <lineage>
        <taxon>Bacteria</taxon>
        <taxon>Pseudomonadati</taxon>
        <taxon>Pseudomonadota</taxon>
        <taxon>Gammaproteobacteria</taxon>
        <taxon>Vibrionales</taxon>
        <taxon>Vibrionaceae</taxon>
        <taxon>Photobacterium</taxon>
    </lineage>
</organism>
<keyword evidence="3" id="KW-1003">Cell membrane</keyword>
<feature type="transmembrane region" description="Helical" evidence="7">
    <location>
        <begin position="142"/>
        <end position="162"/>
    </location>
</feature>
<dbReference type="EMBL" id="CP101509">
    <property type="protein sequence ID" value="UTV29543.1"/>
    <property type="molecule type" value="Genomic_DNA"/>
</dbReference>
<evidence type="ECO:0000313" key="9">
    <source>
        <dbReference type="Proteomes" id="UP001057998"/>
    </source>
</evidence>
<evidence type="ECO:0000256" key="6">
    <source>
        <dbReference type="ARBA" id="ARBA00023136"/>
    </source>
</evidence>
<keyword evidence="5 7" id="KW-1133">Transmembrane helix</keyword>
<feature type="transmembrane region" description="Helical" evidence="7">
    <location>
        <begin position="447"/>
        <end position="466"/>
    </location>
</feature>
<reference evidence="8" key="1">
    <citation type="submission" date="2022-07" db="EMBL/GenBank/DDBJ databases">
        <title>Genome sequencing of Photobacterium atrarenae GJH2-4.</title>
        <authorList>
            <person name="Park S.-J."/>
        </authorList>
    </citation>
    <scope>NUCLEOTIDE SEQUENCE</scope>
    <source>
        <strain evidence="8">GJH2-4</strain>
    </source>
</reference>
<comment type="subcellular location">
    <subcellularLocation>
        <location evidence="1">Cell membrane</location>
        <topology evidence="1">Multi-pass membrane protein</topology>
    </subcellularLocation>
</comment>
<keyword evidence="2" id="KW-0813">Transport</keyword>
<feature type="transmembrane region" description="Helical" evidence="7">
    <location>
        <begin position="226"/>
        <end position="248"/>
    </location>
</feature>
<keyword evidence="4 7" id="KW-0812">Transmembrane</keyword>